<keyword evidence="4" id="KW-1185">Reference proteome</keyword>
<feature type="domain" description="DUF4342" evidence="2">
    <location>
        <begin position="9"/>
        <end position="90"/>
    </location>
</feature>
<evidence type="ECO:0000313" key="3">
    <source>
        <dbReference type="EMBL" id="GAK53065.1"/>
    </source>
</evidence>
<name>A0A0S6W401_9BACT</name>
<protein>
    <recommendedName>
        <fullName evidence="2">DUF4342 domain-containing protein</fullName>
    </recommendedName>
</protein>
<dbReference type="Pfam" id="PF14242">
    <property type="entry name" value="DUF4342"/>
    <property type="match status" value="1"/>
</dbReference>
<keyword evidence="1" id="KW-0812">Transmembrane</keyword>
<evidence type="ECO:0000256" key="1">
    <source>
        <dbReference type="SAM" id="Phobius"/>
    </source>
</evidence>
<keyword evidence="1" id="KW-1133">Transmembrane helix</keyword>
<dbReference type="AlphaFoldDB" id="A0A0S6W401"/>
<keyword evidence="1" id="KW-0472">Membrane</keyword>
<evidence type="ECO:0000313" key="4">
    <source>
        <dbReference type="Proteomes" id="UP000030700"/>
    </source>
</evidence>
<dbReference type="InterPro" id="IPR025642">
    <property type="entry name" value="DUF4342"/>
</dbReference>
<dbReference type="EMBL" id="DF820459">
    <property type="protein sequence ID" value="GAK53065.1"/>
    <property type="molecule type" value="Genomic_DNA"/>
</dbReference>
<gene>
    <name evidence="3" type="ORF">U14_04324</name>
</gene>
<accession>A0A0S6W401</accession>
<sequence>MNDEPKKEKRTWTEEIEVAGNELVEKVKELIQDSSATRLIIRKPSGDVLMEVPIVAGAAVGGAITLFLPVIAAIGAMAALLAQFKIEIVREEGGENDANKPQQ</sequence>
<feature type="transmembrane region" description="Helical" evidence="1">
    <location>
        <begin position="54"/>
        <end position="81"/>
    </location>
</feature>
<organism evidence="3">
    <name type="scientific">Candidatus Moduliflexus flocculans</name>
    <dbReference type="NCBI Taxonomy" id="1499966"/>
    <lineage>
        <taxon>Bacteria</taxon>
        <taxon>Candidatus Moduliflexota</taxon>
        <taxon>Candidatus Moduliflexia</taxon>
        <taxon>Candidatus Moduliflexales</taxon>
        <taxon>Candidatus Moduliflexaceae</taxon>
    </lineage>
</organism>
<dbReference type="HOGENOM" id="CLU_115782_6_0_0"/>
<reference evidence="3" key="1">
    <citation type="journal article" date="2015" name="PeerJ">
        <title>First genomic representation of candidate bacterial phylum KSB3 points to enhanced environmental sensing as a trigger of wastewater bulking.</title>
        <authorList>
            <person name="Sekiguchi Y."/>
            <person name="Ohashi A."/>
            <person name="Parks D.H."/>
            <person name="Yamauchi T."/>
            <person name="Tyson G.W."/>
            <person name="Hugenholtz P."/>
        </authorList>
    </citation>
    <scope>NUCLEOTIDE SEQUENCE [LARGE SCALE GENOMIC DNA]</scope>
</reference>
<proteinExistence type="predicted"/>
<dbReference type="STRING" id="1499966.U14_04324"/>
<evidence type="ECO:0000259" key="2">
    <source>
        <dbReference type="Pfam" id="PF14242"/>
    </source>
</evidence>
<dbReference type="Proteomes" id="UP000030700">
    <property type="component" value="Unassembled WGS sequence"/>
</dbReference>